<comment type="caution">
    <text evidence="5">The sequence shown here is derived from an EMBL/GenBank/DDBJ whole genome shotgun (WGS) entry which is preliminary data.</text>
</comment>
<evidence type="ECO:0000259" key="4">
    <source>
        <dbReference type="PROSITE" id="PS01124"/>
    </source>
</evidence>
<dbReference type="Pfam" id="PF12833">
    <property type="entry name" value="HTH_18"/>
    <property type="match status" value="1"/>
</dbReference>
<dbReference type="RefSeq" id="WP_106169393.1">
    <property type="nucleotide sequence ID" value="NZ_JAVKZF010000002.1"/>
</dbReference>
<reference evidence="5 6" key="1">
    <citation type="journal article" date="2019" name="Genome Biol. Evol.">
        <title>Day and night: Metabolic profiles and evolutionary relationships of six axenic non-marine cyanobacteria.</title>
        <authorList>
            <person name="Will S.E."/>
            <person name="Henke P."/>
            <person name="Boedeker C."/>
            <person name="Huang S."/>
            <person name="Brinkmann H."/>
            <person name="Rohde M."/>
            <person name="Jarek M."/>
            <person name="Friedl T."/>
            <person name="Seufert S."/>
            <person name="Schumacher M."/>
            <person name="Overmann J."/>
            <person name="Neumann-Schaal M."/>
            <person name="Petersen J."/>
        </authorList>
    </citation>
    <scope>NUCLEOTIDE SEQUENCE [LARGE SCALE GENOMIC DNA]</scope>
    <source>
        <strain evidence="5 6">SAG 39.79</strain>
    </source>
</reference>
<sequence>MTITISLQAWEDLQQEVNETVQYDPFDPLDVTWQLPRLVGYGYMRWIELRQGLELEITNFRLCDRLILHCPELPSRLKFHCHLSGQHEDKQTIVGDREFALYGSGLAPKESNVGPKQKALEVTVYMQPETLRSFVGNSNGQLPVGLQQLIRPNERERYTRVAKITPSMESVMWQILQCPFQGIMKRMYLESKALELVSLVLGQESEIQMGERTIKPLNAGTLERIHYARTLLLQNLHQPPSLPDLARQAQLNEYTLKRGFRQVFGTTVFAYLHKYRLEQARQLLTTGQMAVSEVMKAVGFSDRHHFAAAFRKQFGVSPREFLMRHKCSV</sequence>
<keyword evidence="6" id="KW-1185">Reference proteome</keyword>
<dbReference type="EMBL" id="RSCK01000060">
    <property type="protein sequence ID" value="RUT07453.1"/>
    <property type="molecule type" value="Genomic_DNA"/>
</dbReference>
<dbReference type="InterPro" id="IPR018060">
    <property type="entry name" value="HTH_AraC"/>
</dbReference>
<dbReference type="InterPro" id="IPR020449">
    <property type="entry name" value="Tscrpt_reg_AraC-type_HTH"/>
</dbReference>
<evidence type="ECO:0000256" key="1">
    <source>
        <dbReference type="ARBA" id="ARBA00023015"/>
    </source>
</evidence>
<name>A0AB37UET3_9CYAN</name>
<dbReference type="PANTHER" id="PTHR47893:SF1">
    <property type="entry name" value="REGULATORY PROTEIN PCHR"/>
    <property type="match status" value="1"/>
</dbReference>
<protein>
    <submittedName>
        <fullName evidence="5">AraC family transcriptional regulator</fullName>
    </submittedName>
</protein>
<dbReference type="GO" id="GO:0003700">
    <property type="term" value="F:DNA-binding transcription factor activity"/>
    <property type="evidence" value="ECO:0007669"/>
    <property type="project" value="InterPro"/>
</dbReference>
<dbReference type="SUPFAM" id="SSF46689">
    <property type="entry name" value="Homeodomain-like"/>
    <property type="match status" value="2"/>
</dbReference>
<accession>A0AB37UET3</accession>
<feature type="domain" description="HTH araC/xylS-type" evidence="4">
    <location>
        <begin position="226"/>
        <end position="324"/>
    </location>
</feature>
<proteinExistence type="predicted"/>
<evidence type="ECO:0000313" key="5">
    <source>
        <dbReference type="EMBL" id="RUT07453.1"/>
    </source>
</evidence>
<evidence type="ECO:0000313" key="6">
    <source>
        <dbReference type="Proteomes" id="UP000282574"/>
    </source>
</evidence>
<keyword evidence="1" id="KW-0805">Transcription regulation</keyword>
<gene>
    <name evidence="5" type="ORF">DSM107010_50020</name>
</gene>
<keyword evidence="3" id="KW-0804">Transcription</keyword>
<dbReference type="GO" id="GO:0043565">
    <property type="term" value="F:sequence-specific DNA binding"/>
    <property type="evidence" value="ECO:0007669"/>
    <property type="project" value="InterPro"/>
</dbReference>
<dbReference type="PROSITE" id="PS01124">
    <property type="entry name" value="HTH_ARAC_FAMILY_2"/>
    <property type="match status" value="1"/>
</dbReference>
<dbReference type="PRINTS" id="PR00032">
    <property type="entry name" value="HTHARAC"/>
</dbReference>
<dbReference type="AlphaFoldDB" id="A0AB37UET3"/>
<dbReference type="Proteomes" id="UP000282574">
    <property type="component" value="Unassembled WGS sequence"/>
</dbReference>
<dbReference type="InterPro" id="IPR009057">
    <property type="entry name" value="Homeodomain-like_sf"/>
</dbReference>
<organism evidence="5 6">
    <name type="scientific">Chroococcidiopsis cubana SAG 39.79</name>
    <dbReference type="NCBI Taxonomy" id="388085"/>
    <lineage>
        <taxon>Bacteria</taxon>
        <taxon>Bacillati</taxon>
        <taxon>Cyanobacteriota</taxon>
        <taxon>Cyanophyceae</taxon>
        <taxon>Chroococcidiopsidales</taxon>
        <taxon>Chroococcidiopsidaceae</taxon>
        <taxon>Chroococcidiopsis</taxon>
    </lineage>
</organism>
<dbReference type="InterPro" id="IPR053142">
    <property type="entry name" value="PchR_regulatory_protein"/>
</dbReference>
<evidence type="ECO:0000256" key="3">
    <source>
        <dbReference type="ARBA" id="ARBA00023163"/>
    </source>
</evidence>
<dbReference type="PANTHER" id="PTHR47893">
    <property type="entry name" value="REGULATORY PROTEIN PCHR"/>
    <property type="match status" value="1"/>
</dbReference>
<evidence type="ECO:0000256" key="2">
    <source>
        <dbReference type="ARBA" id="ARBA00023125"/>
    </source>
</evidence>
<dbReference type="Gene3D" id="1.10.10.60">
    <property type="entry name" value="Homeodomain-like"/>
    <property type="match status" value="1"/>
</dbReference>
<keyword evidence="2" id="KW-0238">DNA-binding</keyword>
<dbReference type="SMART" id="SM00342">
    <property type="entry name" value="HTH_ARAC"/>
    <property type="match status" value="1"/>
</dbReference>